<evidence type="ECO:0000256" key="2">
    <source>
        <dbReference type="ARBA" id="ARBA00022676"/>
    </source>
</evidence>
<dbReference type="PROSITE" id="PS00375">
    <property type="entry name" value="UDPGT"/>
    <property type="match status" value="1"/>
</dbReference>
<dbReference type="CDD" id="cd03784">
    <property type="entry name" value="GT1_Gtf-like"/>
    <property type="match status" value="1"/>
</dbReference>
<dbReference type="InterPro" id="IPR035595">
    <property type="entry name" value="UDP_glycos_trans_CS"/>
</dbReference>
<evidence type="ECO:0000256" key="4">
    <source>
        <dbReference type="RuleBase" id="RU003718"/>
    </source>
</evidence>
<dbReference type="PANTHER" id="PTHR48047:SF45">
    <property type="entry name" value="SCOPOLETIN GLUCOSYLTRANSFERASE-LIKE"/>
    <property type="match status" value="1"/>
</dbReference>
<dbReference type="EMBL" id="AB190180">
    <property type="protein sequence ID" value="BAF49308.1"/>
    <property type="molecule type" value="mRNA"/>
</dbReference>
<evidence type="ECO:0000256" key="3">
    <source>
        <dbReference type="ARBA" id="ARBA00022679"/>
    </source>
</evidence>
<protein>
    <recommendedName>
        <fullName evidence="5">Glycosyltransferase</fullName>
        <ecNumber evidence="5">2.4.1.-</ecNumber>
    </recommendedName>
</protein>
<sequence>MGQLHIFFFPFLAHGHMLPTIDMAKLFSSRGVKATLITTPYHNPMFTKAIESTRNLGFDISVRLIKFPSIEVGLPEGIESSDQISSEDLRPKFLDGCNLLQEPLEQLLQEYRPHALVADMFFYWANDSAAKFGIPRLLFHGSSYFAMSATDSIKRHKPYQNLSSDSDIFVVPDLPHEIKLTRGQISVEEREGIETEMTKFWKLILDSESKCYGVVMNSFYELEPDYVNHYKNVMGKRSWHVGPLLLCKKEFGEDVSQRGKESAINTRECLKWLNSKNPNSIVYICFGSMSNFTVAQLHEIAIGLELSGQEFIWVVRKCADEEDKAKWFPKGFEDRIKGKGLIIIGWAPQLMILEHESVGAFVTHCGWNSTLEGVCAGVPMVTWPMFAEQFYNEKLVTDVLRTGVAVGSQQWGRVNKETLKREAISKAICRVLVGEEAAEMRSKAKELKEMAKRAVEEGGSSYSDLSALFEELGAYHDVGKQE</sequence>
<comment type="similarity">
    <text evidence="1 4">Belongs to the UDP-glycosyltransferase family.</text>
</comment>
<dbReference type="FunFam" id="3.40.50.2000:FF:000047">
    <property type="entry name" value="Glycosyltransferase"/>
    <property type="match status" value="1"/>
</dbReference>
<evidence type="ECO:0000313" key="6">
    <source>
        <dbReference type="EMBL" id="BAF49308.1"/>
    </source>
</evidence>
<dbReference type="Pfam" id="PF00201">
    <property type="entry name" value="UDPGT"/>
    <property type="match status" value="1"/>
</dbReference>
<dbReference type="InterPro" id="IPR002213">
    <property type="entry name" value="UDP_glucos_trans"/>
</dbReference>
<dbReference type="AlphaFoldDB" id="A4F1S5"/>
<dbReference type="CAZy" id="GT1">
    <property type="family name" value="Glycosyltransferase Family 1"/>
</dbReference>
<gene>
    <name evidence="6" type="primary">Eg7GT-A</name>
</gene>
<organism evidence="6">
    <name type="scientific">Eustoma russellianum</name>
    <name type="common">Showy prairie gentian</name>
    <name type="synonym">Eustoma grandiflorum</name>
    <dbReference type="NCBI Taxonomy" id="52518"/>
    <lineage>
        <taxon>Eukaryota</taxon>
        <taxon>Viridiplantae</taxon>
        <taxon>Streptophyta</taxon>
        <taxon>Embryophyta</taxon>
        <taxon>Tracheophyta</taxon>
        <taxon>Spermatophyta</taxon>
        <taxon>Magnoliopsida</taxon>
        <taxon>eudicotyledons</taxon>
        <taxon>Gunneridae</taxon>
        <taxon>Pentapetalae</taxon>
        <taxon>asterids</taxon>
        <taxon>lamiids</taxon>
        <taxon>Gentianales</taxon>
        <taxon>Gentianaceae</taxon>
        <taxon>Chironieae</taxon>
        <taxon>Chironiinae</taxon>
        <taxon>Eustoma</taxon>
    </lineage>
</organism>
<reference evidence="6" key="1">
    <citation type="submission" date="2004-09" db="EMBL/GenBank/DDBJ databases">
        <title>cDNA cloning of glycosyltransferase from Eustoma grandiflorum.</title>
        <authorList>
            <person name="Noda N."/>
            <person name="Kanno Y."/>
        </authorList>
    </citation>
    <scope>NUCLEOTIDE SEQUENCE</scope>
    <source>
        <tissue evidence="6">Petal</tissue>
    </source>
</reference>
<dbReference type="GO" id="GO:0035251">
    <property type="term" value="F:UDP-glucosyltransferase activity"/>
    <property type="evidence" value="ECO:0007669"/>
    <property type="project" value="TreeGrafter"/>
</dbReference>
<dbReference type="PANTHER" id="PTHR48047">
    <property type="entry name" value="GLYCOSYLTRANSFERASE"/>
    <property type="match status" value="1"/>
</dbReference>
<dbReference type="Gene3D" id="3.40.50.2000">
    <property type="entry name" value="Glycogen Phosphorylase B"/>
    <property type="match status" value="2"/>
</dbReference>
<keyword evidence="2 4" id="KW-0328">Glycosyltransferase</keyword>
<evidence type="ECO:0000256" key="1">
    <source>
        <dbReference type="ARBA" id="ARBA00009995"/>
    </source>
</evidence>
<name>A4F1S5_EUSRU</name>
<keyword evidence="3 4" id="KW-0808">Transferase</keyword>
<dbReference type="FunFam" id="3.40.50.2000:FF:000071">
    <property type="entry name" value="Glycosyltransferase"/>
    <property type="match status" value="1"/>
</dbReference>
<dbReference type="SUPFAM" id="SSF53756">
    <property type="entry name" value="UDP-Glycosyltransferase/glycogen phosphorylase"/>
    <property type="match status" value="1"/>
</dbReference>
<accession>A4F1S5</accession>
<evidence type="ECO:0000256" key="5">
    <source>
        <dbReference type="RuleBase" id="RU362057"/>
    </source>
</evidence>
<dbReference type="EC" id="2.4.1.-" evidence="5"/>
<proteinExistence type="evidence at transcript level"/>